<dbReference type="InterPro" id="IPR047971">
    <property type="entry name" value="ExeM-like"/>
</dbReference>
<dbReference type="SUPFAM" id="SSF56219">
    <property type="entry name" value="DNase I-like"/>
    <property type="match status" value="1"/>
</dbReference>
<evidence type="ECO:0000259" key="2">
    <source>
        <dbReference type="Pfam" id="PF03372"/>
    </source>
</evidence>
<evidence type="ECO:0000256" key="1">
    <source>
        <dbReference type="SAM" id="SignalP"/>
    </source>
</evidence>
<evidence type="ECO:0000313" key="4">
    <source>
        <dbReference type="Proteomes" id="UP000829194"/>
    </source>
</evidence>
<dbReference type="RefSeq" id="WP_148649148.1">
    <property type="nucleotide sequence ID" value="NZ_CP011131.1"/>
</dbReference>
<dbReference type="InterPro" id="IPR005135">
    <property type="entry name" value="Endo/exonuclease/phosphatase"/>
</dbReference>
<keyword evidence="3" id="KW-0378">Hydrolase</keyword>
<proteinExistence type="predicted"/>
<name>A0ABY3XD94_9GAMM</name>
<dbReference type="GO" id="GO:0004519">
    <property type="term" value="F:endonuclease activity"/>
    <property type="evidence" value="ECO:0007669"/>
    <property type="project" value="UniProtKB-KW"/>
</dbReference>
<keyword evidence="3" id="KW-0540">Nuclease</keyword>
<organism evidence="3 4">
    <name type="scientific">Lysobacter gummosus</name>
    <dbReference type="NCBI Taxonomy" id="262324"/>
    <lineage>
        <taxon>Bacteria</taxon>
        <taxon>Pseudomonadati</taxon>
        <taxon>Pseudomonadota</taxon>
        <taxon>Gammaproteobacteria</taxon>
        <taxon>Lysobacterales</taxon>
        <taxon>Lysobacteraceae</taxon>
        <taxon>Lysobacter</taxon>
    </lineage>
</organism>
<dbReference type="Proteomes" id="UP000829194">
    <property type="component" value="Chromosome"/>
</dbReference>
<reference evidence="3 4" key="1">
    <citation type="submission" date="2022-03" db="EMBL/GenBank/DDBJ databases">
        <title>Complete genome sequence of Lysobacter capsici VKM B-2533 and Lysobacter gummosus 10.1.1, promising sources of lytic agents.</title>
        <authorList>
            <person name="Tarlachkov S.V."/>
            <person name="Kudryakova I.V."/>
            <person name="Afoshin A.S."/>
            <person name="Leontyevskaya E.A."/>
            <person name="Leontyevskaya N.V."/>
        </authorList>
    </citation>
    <scope>NUCLEOTIDE SEQUENCE [LARGE SCALE GENOMIC DNA]</scope>
    <source>
        <strain evidence="3 4">10.1.1</strain>
    </source>
</reference>
<accession>A0ABY3XD94</accession>
<dbReference type="CDD" id="cd10283">
    <property type="entry name" value="MnuA_DNase1-like"/>
    <property type="match status" value="1"/>
</dbReference>
<dbReference type="Pfam" id="PF03372">
    <property type="entry name" value="Exo_endo_phos"/>
    <property type="match status" value="1"/>
</dbReference>
<evidence type="ECO:0000313" key="3">
    <source>
        <dbReference type="EMBL" id="UNP29651.1"/>
    </source>
</evidence>
<gene>
    <name evidence="3" type="ORF">MOV92_24900</name>
</gene>
<keyword evidence="1" id="KW-0732">Signal</keyword>
<dbReference type="NCBIfam" id="NF033681">
    <property type="entry name" value="ExeM_NucH_DNase"/>
    <property type="match status" value="1"/>
</dbReference>
<feature type="chain" id="PRO_5045306442" evidence="1">
    <location>
        <begin position="26"/>
        <end position="617"/>
    </location>
</feature>
<dbReference type="InterPro" id="IPR036691">
    <property type="entry name" value="Endo/exonu/phosph_ase_sf"/>
</dbReference>
<dbReference type="PROSITE" id="PS51257">
    <property type="entry name" value="PROKAR_LIPOPROTEIN"/>
    <property type="match status" value="1"/>
</dbReference>
<dbReference type="PANTHER" id="PTHR42834:SF1">
    <property type="entry name" value="ENDONUCLEASE_EXONUCLEASE_PHOSPHATASE FAMILY PROTEIN (AFU_ORTHOLOGUE AFUA_3G09210)"/>
    <property type="match status" value="1"/>
</dbReference>
<dbReference type="Gene3D" id="3.60.10.10">
    <property type="entry name" value="Endonuclease/exonuclease/phosphatase"/>
    <property type="match status" value="1"/>
</dbReference>
<dbReference type="EMBL" id="CP093547">
    <property type="protein sequence ID" value="UNP29651.1"/>
    <property type="molecule type" value="Genomic_DNA"/>
</dbReference>
<keyword evidence="4" id="KW-1185">Reference proteome</keyword>
<dbReference type="PANTHER" id="PTHR42834">
    <property type="entry name" value="ENDONUCLEASE/EXONUCLEASE/PHOSPHATASE FAMILY PROTEIN (AFU_ORTHOLOGUE AFUA_3G09210)"/>
    <property type="match status" value="1"/>
</dbReference>
<keyword evidence="3" id="KW-0255">Endonuclease</keyword>
<protein>
    <submittedName>
        <fullName evidence="3">ExeM/NucH family extracellular endonuclease</fullName>
    </submittedName>
</protein>
<feature type="signal peptide" evidence="1">
    <location>
        <begin position="1"/>
        <end position="25"/>
    </location>
</feature>
<feature type="domain" description="Endonuclease/exonuclease/phosphatase" evidence="2">
    <location>
        <begin position="312"/>
        <end position="605"/>
    </location>
</feature>
<sequence>MTRFRPALAFAPCLLLAACATAPHADRTGRSGANLSAPGVIAIGAARAGLGQDPRQVAIAGIVTAALPGKDQAPGWLIQDAGDGDPATSDAIWVTGAAAAGLASGQTVQVSGRIYEAALETDRKGRARSLTAIDAERIAPLSSRAQRKSLASIQPIAIERAPADWRALQGMRVRIAAPLTLGERDPEQRTITASFDGRLWQPSELAAPGSEQARAIAADNERRRLLLTGDTAILPAAAFAARSGSRLDAVEGVAVPVAGHDGIRLSAAPDLHAAARPPAPRVAGDLRISAFNLENLFNGDGRGGGFPTPRGARTLAEYQAQQAKLVETIHALNPDVAALMELENDGYGPDSTLADLVAALDRADAASGGPQDWRYAAPCRQTCPPREAGSCKDACAASTRGPGDDQIRVGLIYRGQRVAARGPAATLQQGPFGPLARVPMAQAFNAIGADRKPGPAFVVVANHYKSKGCGKNASGADKDQGDGASCWNAARSESSRRLDAWLKTDPTGSGGELTMIVGDLNAHAQEQPLRELYADGWQDAFAVAKVESPYSYVYDGELGRLDHALLSPALAARLRGAVEWHTNADEPESAGYRNGGAGPWRSSDHDPVLLGFDLMPR</sequence>